<keyword evidence="1" id="KW-0732">Signal</keyword>
<proteinExistence type="predicted"/>
<organism evidence="2 3">
    <name type="scientific">Candidatus Akkermansia intestinigallinarum</name>
    <dbReference type="NCBI Taxonomy" id="2838431"/>
    <lineage>
        <taxon>Bacteria</taxon>
        <taxon>Pseudomonadati</taxon>
        <taxon>Verrucomicrobiota</taxon>
        <taxon>Verrucomicrobiia</taxon>
        <taxon>Verrucomicrobiales</taxon>
        <taxon>Akkermansiaceae</taxon>
        <taxon>Akkermansia</taxon>
    </lineage>
</organism>
<evidence type="ECO:0000313" key="3">
    <source>
        <dbReference type="Proteomes" id="UP000823964"/>
    </source>
</evidence>
<feature type="chain" id="PRO_5038452006" description="Glycine zipper 2TM domain-containing protein" evidence="1">
    <location>
        <begin position="21"/>
        <end position="157"/>
    </location>
</feature>
<reference evidence="2" key="2">
    <citation type="submission" date="2021-04" db="EMBL/GenBank/DDBJ databases">
        <authorList>
            <person name="Gilroy R."/>
        </authorList>
    </citation>
    <scope>NUCLEOTIDE SEQUENCE</scope>
    <source>
        <strain evidence="2">14975</strain>
    </source>
</reference>
<comment type="caution">
    <text evidence="2">The sequence shown here is derived from an EMBL/GenBank/DDBJ whole genome shotgun (WGS) entry which is preliminary data.</text>
</comment>
<gene>
    <name evidence="2" type="ORF">H9862_08305</name>
</gene>
<evidence type="ECO:0000313" key="2">
    <source>
        <dbReference type="EMBL" id="HIX20583.1"/>
    </source>
</evidence>
<dbReference type="PROSITE" id="PS51257">
    <property type="entry name" value="PROKAR_LIPOPROTEIN"/>
    <property type="match status" value="1"/>
</dbReference>
<evidence type="ECO:0008006" key="4">
    <source>
        <dbReference type="Google" id="ProtNLM"/>
    </source>
</evidence>
<dbReference type="Proteomes" id="UP000823964">
    <property type="component" value="Unassembled WGS sequence"/>
</dbReference>
<feature type="signal peptide" evidence="1">
    <location>
        <begin position="1"/>
        <end position="20"/>
    </location>
</feature>
<reference evidence="2" key="1">
    <citation type="journal article" date="2021" name="PeerJ">
        <title>Extensive microbial diversity within the chicken gut microbiome revealed by metagenomics and culture.</title>
        <authorList>
            <person name="Gilroy R."/>
            <person name="Ravi A."/>
            <person name="Getino M."/>
            <person name="Pursley I."/>
            <person name="Horton D.L."/>
            <person name="Alikhan N.F."/>
            <person name="Baker D."/>
            <person name="Gharbi K."/>
            <person name="Hall N."/>
            <person name="Watson M."/>
            <person name="Adriaenssens E.M."/>
            <person name="Foster-Nyarko E."/>
            <person name="Jarju S."/>
            <person name="Secka A."/>
            <person name="Antonio M."/>
            <person name="Oren A."/>
            <person name="Chaudhuri R.R."/>
            <person name="La Ragione R."/>
            <person name="Hildebrand F."/>
            <person name="Pallen M.J."/>
        </authorList>
    </citation>
    <scope>NUCLEOTIDE SEQUENCE</scope>
    <source>
        <strain evidence="2">14975</strain>
    </source>
</reference>
<accession>A0A9D1VCC3</accession>
<evidence type="ECO:0000256" key="1">
    <source>
        <dbReference type="SAM" id="SignalP"/>
    </source>
</evidence>
<dbReference type="AlphaFoldDB" id="A0A9D1VCC3"/>
<protein>
    <recommendedName>
        <fullName evidence="4">Glycine zipper 2TM domain-containing protein</fullName>
    </recommendedName>
</protein>
<name>A0A9D1VCC3_9BACT</name>
<dbReference type="EMBL" id="DXFQ01000157">
    <property type="protein sequence ID" value="HIX20583.1"/>
    <property type="molecule type" value="Genomic_DNA"/>
</dbReference>
<sequence length="157" mass="16227">MKAIIILAMAAGLLSVSCSRYPSFEKQQPYVMGQGAVSYEAELESVYSILDEPSTDAKLLGTAVGAAVGAGSGQMLGSGSGRAVSTVGFGAAGALAGYFLGTQVSGGVNSERLTVRYGNGRRTTFTQQIFKEFGPLQAGMIGTLYVNGDRYCFVPAS</sequence>